<reference evidence="2 3" key="1">
    <citation type="submission" date="2010-05" db="EMBL/GenBank/DDBJ databases">
        <title>Complete sequence of Thermoanaerobacter mathranii subsp. mathranii mathranii str. A3.</title>
        <authorList>
            <consortium name="US DOE Joint Genome Institute"/>
            <person name="Lucas S."/>
            <person name="Copeland A."/>
            <person name="Lapidus A."/>
            <person name="Cheng J.-F."/>
            <person name="Bruce D."/>
            <person name="Goodwin L."/>
            <person name="Pitluck S."/>
            <person name="Held B."/>
            <person name="Detter J.C."/>
            <person name="Han C."/>
            <person name="Tapia R."/>
            <person name="Land M."/>
            <person name="Hauser L."/>
            <person name="Kyrpides N."/>
            <person name="Mikhailova N."/>
            <person name="Zhou J."/>
            <person name="Hemme C."/>
            <person name="Woyke T."/>
        </authorList>
    </citation>
    <scope>NUCLEOTIDE SEQUENCE [LARGE SCALE GENOMIC DNA]</scope>
    <source>
        <strain evidence="2 3">A3</strain>
    </source>
</reference>
<dbReference type="SUPFAM" id="SSF46689">
    <property type="entry name" value="Homeodomain-like"/>
    <property type="match status" value="1"/>
</dbReference>
<sequence length="441" mass="51805">MLDEKAREAIALKRFSLISPVLNGQVKNQKEYFDALSDKPIEIPYLGMRRYTPKTLRGWLYQYLRGGIEALKPGYRSDRGKYRKIDFELSEKIKQKKLEHPEMPNKLLYETLIGEGIISPDKVSLSTFYRFLKNIPVKSLDKEKEGKTKRFSHEFINELWQIDVMYGSYIKEGKTKRQTYLIAYIDDASRLCTYARFYYTQNFLALRDSFKEAVLRRGIPKMLYTDNGKIYRSSQFEYICASLGTSLIHAEPFSPHSKGKIERFFHTVRMRFLSTIDPTSIKSIDELNMMFFKWLENDYNRKEHSSIGMSPLDFFMSQISRINMCGDIDMLNECFLIRVNRKVNKDATLKVENILYETEEKFKGMRLEVRYDPEWLKSNTPLLLFHEGKKVGEAYKVNFHDNAKIPVEYIEDRNVVSENEDTVDFAAKPNSPVISFNDIID</sequence>
<dbReference type="PROSITE" id="PS50994">
    <property type="entry name" value="INTEGRASE"/>
    <property type="match status" value="1"/>
</dbReference>
<evidence type="ECO:0000259" key="1">
    <source>
        <dbReference type="PROSITE" id="PS50994"/>
    </source>
</evidence>
<accession>A0ABM5LRW7</accession>
<evidence type="ECO:0000313" key="3">
    <source>
        <dbReference type="Proteomes" id="UP000002064"/>
    </source>
</evidence>
<dbReference type="InterPro" id="IPR001584">
    <property type="entry name" value="Integrase_cat-core"/>
</dbReference>
<keyword evidence="3" id="KW-1185">Reference proteome</keyword>
<dbReference type="InterPro" id="IPR036397">
    <property type="entry name" value="RNaseH_sf"/>
</dbReference>
<dbReference type="SUPFAM" id="SSF53098">
    <property type="entry name" value="Ribonuclease H-like"/>
    <property type="match status" value="1"/>
</dbReference>
<dbReference type="Proteomes" id="UP000002064">
    <property type="component" value="Chromosome"/>
</dbReference>
<dbReference type="InterPro" id="IPR009057">
    <property type="entry name" value="Homeodomain-like_sf"/>
</dbReference>
<proteinExistence type="predicted"/>
<dbReference type="Pfam" id="PF00665">
    <property type="entry name" value="rve"/>
    <property type="match status" value="1"/>
</dbReference>
<protein>
    <submittedName>
        <fullName evidence="2">Integrase catalytic region</fullName>
    </submittedName>
</protein>
<dbReference type="InterPro" id="IPR015378">
    <property type="entry name" value="Transposase-like_Mu_C"/>
</dbReference>
<feature type="domain" description="Integrase catalytic" evidence="1">
    <location>
        <begin position="150"/>
        <end position="319"/>
    </location>
</feature>
<dbReference type="Pfam" id="PF09299">
    <property type="entry name" value="Mu-transpos_C"/>
    <property type="match status" value="1"/>
</dbReference>
<organism evidence="2 3">
    <name type="scientific">Thermoanaerobacter mathranii subsp. mathranii (strain DSM 11426 / CCUG 53645 / CIP 108742 / A3)</name>
    <dbReference type="NCBI Taxonomy" id="583358"/>
    <lineage>
        <taxon>Bacteria</taxon>
        <taxon>Bacillati</taxon>
        <taxon>Bacillota</taxon>
        <taxon>Clostridia</taxon>
        <taxon>Thermoanaerobacterales</taxon>
        <taxon>Thermoanaerobacteraceae</taxon>
        <taxon>Thermoanaerobacter</taxon>
    </lineage>
</organism>
<evidence type="ECO:0000313" key="2">
    <source>
        <dbReference type="EMBL" id="ADH61547.1"/>
    </source>
</evidence>
<dbReference type="InterPro" id="IPR012337">
    <property type="entry name" value="RNaseH-like_sf"/>
</dbReference>
<dbReference type="RefSeq" id="WP_013150760.1">
    <property type="nucleotide sequence ID" value="NC_014209.1"/>
</dbReference>
<dbReference type="Gene3D" id="3.30.420.10">
    <property type="entry name" value="Ribonuclease H-like superfamily/Ribonuclease H"/>
    <property type="match status" value="1"/>
</dbReference>
<name>A0ABM5LRW7_THEM3</name>
<dbReference type="PANTHER" id="PTHR35004">
    <property type="entry name" value="TRANSPOSASE RV3428C-RELATED"/>
    <property type="match status" value="1"/>
</dbReference>
<gene>
    <name evidence="2" type="ordered locus">Tmath_1856</name>
</gene>
<dbReference type="EMBL" id="CP002032">
    <property type="protein sequence ID" value="ADH61547.1"/>
    <property type="molecule type" value="Genomic_DNA"/>
</dbReference>
<dbReference type="PANTHER" id="PTHR35004:SF6">
    <property type="entry name" value="TRANSPOSASE"/>
    <property type="match status" value="1"/>
</dbReference>